<dbReference type="Pfam" id="PF01497">
    <property type="entry name" value="Peripla_BP_2"/>
    <property type="match status" value="1"/>
</dbReference>
<sequence length="435" mass="50440">MRKNNYILKKIKLSAIISILFSMLFAVMGCSSSYHNDQMLVEKKIISEDNLDVIPKIVGLKSDKVTESEKIKYAKGFKIYYYNNKKYKLVKTLNDRNYLIVPDEDYQDYMAYKQEKAKSAKKKQFDVKKYNCWSKYTILNQNSHNIYLVASSVMSLFKSIDAMDKIKFSGTNVDSWYIEEAKNAMREGQILYAGKYSQPDYESLIEKKCDLAIQSTMILHTPKVKEKLEKINIPVFIDESSYETNPLGRLEWIKVYGEMTGKREQADSFFKEKIDMVKKIKSQVDSSKSVKNKKNKIAYFYINSAGKVVVRKSEDYIPNMIKLGGGEYAFKNLKNTNSENKSGAVTISMEEFYVQAKDCDYLIYNSTIDAPIESKDELIGKNKLFEKFKAVKNNCVFNTDKYLYQSSDSMAEFIVDINSILKSDYDNFIFIKHIE</sequence>
<evidence type="ECO:0000259" key="2">
    <source>
        <dbReference type="PROSITE" id="PS50983"/>
    </source>
</evidence>
<evidence type="ECO:0000313" key="4">
    <source>
        <dbReference type="Proteomes" id="UP000182471"/>
    </source>
</evidence>
<dbReference type="EMBL" id="FOGW01000011">
    <property type="protein sequence ID" value="SER82295.1"/>
    <property type="molecule type" value="Genomic_DNA"/>
</dbReference>
<name>A0A1H9SCI7_9FIRM</name>
<dbReference type="RefSeq" id="WP_074730601.1">
    <property type="nucleotide sequence ID" value="NZ_FOGW01000011.1"/>
</dbReference>
<dbReference type="PANTHER" id="PTHR30535">
    <property type="entry name" value="VITAMIN B12-BINDING PROTEIN"/>
    <property type="match status" value="1"/>
</dbReference>
<evidence type="ECO:0000256" key="1">
    <source>
        <dbReference type="ARBA" id="ARBA00008814"/>
    </source>
</evidence>
<feature type="domain" description="Fe/B12 periplasmic-binding" evidence="2">
    <location>
        <begin position="145"/>
        <end position="428"/>
    </location>
</feature>
<dbReference type="Gene3D" id="3.40.50.1980">
    <property type="entry name" value="Nitrogenase molybdenum iron protein domain"/>
    <property type="match status" value="2"/>
</dbReference>
<evidence type="ECO:0000313" key="3">
    <source>
        <dbReference type="EMBL" id="SER82295.1"/>
    </source>
</evidence>
<reference evidence="4" key="1">
    <citation type="submission" date="2016-10" db="EMBL/GenBank/DDBJ databases">
        <authorList>
            <person name="Varghese N."/>
            <person name="Submissions S."/>
        </authorList>
    </citation>
    <scope>NUCLEOTIDE SEQUENCE [LARGE SCALE GENOMIC DNA]</scope>
    <source>
        <strain evidence="4">S1b</strain>
    </source>
</reference>
<dbReference type="Proteomes" id="UP000182471">
    <property type="component" value="Unassembled WGS sequence"/>
</dbReference>
<accession>A0A1H9SCI7</accession>
<keyword evidence="4" id="KW-1185">Reference proteome</keyword>
<dbReference type="AlphaFoldDB" id="A0A1H9SCI7"/>
<comment type="similarity">
    <text evidence="1">Belongs to the bacterial solute-binding protein 8 family.</text>
</comment>
<dbReference type="InterPro" id="IPR002491">
    <property type="entry name" value="ABC_transptr_periplasmic_BD"/>
</dbReference>
<proteinExistence type="inferred from homology"/>
<protein>
    <submittedName>
        <fullName evidence="3">Iron complex transport system substrate-binding protein</fullName>
    </submittedName>
</protein>
<dbReference type="PANTHER" id="PTHR30535:SF34">
    <property type="entry name" value="MOLYBDATE-BINDING PROTEIN MOLA"/>
    <property type="match status" value="1"/>
</dbReference>
<dbReference type="InterPro" id="IPR050902">
    <property type="entry name" value="ABC_Transporter_SBP"/>
</dbReference>
<dbReference type="PROSITE" id="PS50983">
    <property type="entry name" value="FE_B12_PBP"/>
    <property type="match status" value="1"/>
</dbReference>
<organism evidence="3 4">
    <name type="scientific">Lachnobacterium bovis</name>
    <dbReference type="NCBI Taxonomy" id="140626"/>
    <lineage>
        <taxon>Bacteria</taxon>
        <taxon>Bacillati</taxon>
        <taxon>Bacillota</taxon>
        <taxon>Clostridia</taxon>
        <taxon>Lachnospirales</taxon>
        <taxon>Lachnospiraceae</taxon>
        <taxon>Lachnobacterium</taxon>
    </lineage>
</organism>
<dbReference type="SUPFAM" id="SSF53807">
    <property type="entry name" value="Helical backbone' metal receptor"/>
    <property type="match status" value="1"/>
</dbReference>
<dbReference type="PROSITE" id="PS51257">
    <property type="entry name" value="PROKAR_LIPOPROTEIN"/>
    <property type="match status" value="1"/>
</dbReference>
<gene>
    <name evidence="3" type="ORF">SAMN02910429_01181</name>
</gene>